<dbReference type="PANTHER" id="PTHR43760:SF1">
    <property type="entry name" value="ENDORIBONUCLEASE L-PSP_CHORISMATE MUTASE-LIKE DOMAIN-CONTAINING PROTEIN"/>
    <property type="match status" value="1"/>
</dbReference>
<dbReference type="Proteomes" id="UP000612855">
    <property type="component" value="Unassembled WGS sequence"/>
</dbReference>
<dbReference type="CDD" id="cd02199">
    <property type="entry name" value="YjgF_YER057c_UK114_like_1"/>
    <property type="match status" value="1"/>
</dbReference>
<dbReference type="Pfam" id="PF14588">
    <property type="entry name" value="YjgF_endoribonc"/>
    <property type="match status" value="1"/>
</dbReference>
<comment type="caution">
    <text evidence="2">The sequence shown here is derived from an EMBL/GenBank/DDBJ whole genome shotgun (WGS) entry which is preliminary data.</text>
</comment>
<feature type="domain" description="Endoribonuclease L-PSP/chorismate mutase-like" evidence="1">
    <location>
        <begin position="7"/>
        <end position="143"/>
    </location>
</feature>
<dbReference type="AlphaFoldDB" id="A0A916ZUV3"/>
<gene>
    <name evidence="2" type="ORF">GCM10011360_00150</name>
</gene>
<organism evidence="2 3">
    <name type="scientific">Primorskyibacter flagellatus</name>
    <dbReference type="NCBI Taxonomy" id="1387277"/>
    <lineage>
        <taxon>Bacteria</taxon>
        <taxon>Pseudomonadati</taxon>
        <taxon>Pseudomonadota</taxon>
        <taxon>Alphaproteobacteria</taxon>
        <taxon>Rhodobacterales</taxon>
        <taxon>Roseobacteraceae</taxon>
        <taxon>Primorskyibacter</taxon>
    </lineage>
</organism>
<dbReference type="InterPro" id="IPR035959">
    <property type="entry name" value="RutC-like_sf"/>
</dbReference>
<sequence length="155" mass="15735">MSAEATIARLGLVLPASAKPIANYVGAVLMGRTLMISGHIPLGPDGVLMRSGIVGADVGIAEGQALARQCGINLLGTARSVIGDLDRVARVVKAVGFIRSAPGFSDQPKVLNGFSDLMVEVFGPDIGAHARSAVGVSELPLGAPVEVELVLDIAG</sequence>
<evidence type="ECO:0000313" key="3">
    <source>
        <dbReference type="Proteomes" id="UP000612855"/>
    </source>
</evidence>
<dbReference type="InterPro" id="IPR013813">
    <property type="entry name" value="Endoribo_LPSP/chorism_mut-like"/>
</dbReference>
<keyword evidence="3" id="KW-1185">Reference proteome</keyword>
<evidence type="ECO:0000313" key="2">
    <source>
        <dbReference type="EMBL" id="GGE15297.1"/>
    </source>
</evidence>
<dbReference type="Gene3D" id="3.30.1330.40">
    <property type="entry name" value="RutC-like"/>
    <property type="match status" value="1"/>
</dbReference>
<dbReference type="EMBL" id="BMFJ01000001">
    <property type="protein sequence ID" value="GGE15297.1"/>
    <property type="molecule type" value="Genomic_DNA"/>
</dbReference>
<name>A0A916ZUV3_9RHOB</name>
<evidence type="ECO:0000259" key="1">
    <source>
        <dbReference type="Pfam" id="PF14588"/>
    </source>
</evidence>
<protein>
    <recommendedName>
        <fullName evidence="1">Endoribonuclease L-PSP/chorismate mutase-like domain-containing protein</fullName>
    </recommendedName>
</protein>
<dbReference type="SUPFAM" id="SSF55298">
    <property type="entry name" value="YjgF-like"/>
    <property type="match status" value="1"/>
</dbReference>
<dbReference type="RefSeq" id="WP_188475607.1">
    <property type="nucleotide sequence ID" value="NZ_BMFJ01000001.1"/>
</dbReference>
<proteinExistence type="predicted"/>
<accession>A0A916ZUV3</accession>
<dbReference type="PANTHER" id="PTHR43760">
    <property type="entry name" value="ENDORIBONUCLEASE-RELATED"/>
    <property type="match status" value="1"/>
</dbReference>
<reference evidence="3" key="1">
    <citation type="journal article" date="2019" name="Int. J. Syst. Evol. Microbiol.">
        <title>The Global Catalogue of Microorganisms (GCM) 10K type strain sequencing project: providing services to taxonomists for standard genome sequencing and annotation.</title>
        <authorList>
            <consortium name="The Broad Institute Genomics Platform"/>
            <consortium name="The Broad Institute Genome Sequencing Center for Infectious Disease"/>
            <person name="Wu L."/>
            <person name="Ma J."/>
        </authorList>
    </citation>
    <scope>NUCLEOTIDE SEQUENCE [LARGE SCALE GENOMIC DNA]</scope>
    <source>
        <strain evidence="3">CGMCC 1.12664</strain>
    </source>
</reference>